<reference evidence="2 3" key="1">
    <citation type="submission" date="2018-05" db="EMBL/GenBank/DDBJ databases">
        <title>Genomic analysis of Gracilibacillus dipsosauri DD1 reveals novel features of a salt-tolerant amylase.</title>
        <authorList>
            <person name="Deutch C.E."/>
            <person name="Yang S."/>
        </authorList>
    </citation>
    <scope>NUCLEOTIDE SEQUENCE [LARGE SCALE GENOMIC DNA]</scope>
    <source>
        <strain evidence="2 3">DD1</strain>
    </source>
</reference>
<comment type="caution">
    <text evidence="2">The sequence shown here is derived from an EMBL/GenBank/DDBJ whole genome shotgun (WGS) entry which is preliminary data.</text>
</comment>
<keyword evidence="3" id="KW-1185">Reference proteome</keyword>
<sequence>MDKDALGRTLLELEQSHLKQENRTSSEFFEKLLADDFFEFGSSGKVFYKKDCVEAGGVGARDLSLYDFEIHPLSSEAVLTTYRVKDLTQKKDTLRSTVWKFIDGRWQIFFHQGTIVKST</sequence>
<evidence type="ECO:0000313" key="3">
    <source>
        <dbReference type="Proteomes" id="UP000245624"/>
    </source>
</evidence>
<evidence type="ECO:0000313" key="2">
    <source>
        <dbReference type="EMBL" id="PWU70117.1"/>
    </source>
</evidence>
<dbReference type="AlphaFoldDB" id="A0A317L2S7"/>
<dbReference type="InterPro" id="IPR032710">
    <property type="entry name" value="NTF2-like_dom_sf"/>
</dbReference>
<feature type="domain" description="DUF4440" evidence="1">
    <location>
        <begin position="10"/>
        <end position="108"/>
    </location>
</feature>
<dbReference type="SUPFAM" id="SSF54427">
    <property type="entry name" value="NTF2-like"/>
    <property type="match status" value="1"/>
</dbReference>
<dbReference type="EMBL" id="QGTD01000004">
    <property type="protein sequence ID" value="PWU70117.1"/>
    <property type="molecule type" value="Genomic_DNA"/>
</dbReference>
<organism evidence="2 3">
    <name type="scientific">Gracilibacillus dipsosauri</name>
    <dbReference type="NCBI Taxonomy" id="178340"/>
    <lineage>
        <taxon>Bacteria</taxon>
        <taxon>Bacillati</taxon>
        <taxon>Bacillota</taxon>
        <taxon>Bacilli</taxon>
        <taxon>Bacillales</taxon>
        <taxon>Bacillaceae</taxon>
        <taxon>Gracilibacillus</taxon>
    </lineage>
</organism>
<name>A0A317L2S7_9BACI</name>
<dbReference type="Gene3D" id="3.10.450.50">
    <property type="match status" value="1"/>
</dbReference>
<dbReference type="InterPro" id="IPR027843">
    <property type="entry name" value="DUF4440"/>
</dbReference>
<dbReference type="Pfam" id="PF14534">
    <property type="entry name" value="DUF4440"/>
    <property type="match status" value="1"/>
</dbReference>
<gene>
    <name evidence="2" type="ORF">DLJ74_02730</name>
</gene>
<accession>A0A317L2S7</accession>
<dbReference type="OrthoDB" id="121974at2"/>
<dbReference type="Proteomes" id="UP000245624">
    <property type="component" value="Unassembled WGS sequence"/>
</dbReference>
<evidence type="ECO:0000259" key="1">
    <source>
        <dbReference type="Pfam" id="PF14534"/>
    </source>
</evidence>
<protein>
    <submittedName>
        <fullName evidence="2">DUF4440 domain-containing protein</fullName>
    </submittedName>
</protein>
<proteinExistence type="predicted"/>